<feature type="chain" id="PRO_5039383221" description="PTS EIIB type-3 domain-containing protein" evidence="8">
    <location>
        <begin position="20"/>
        <end position="104"/>
    </location>
</feature>
<name>A0A0R2IMF1_9LACO</name>
<evidence type="ECO:0000256" key="7">
    <source>
        <dbReference type="PROSITE-ProRule" id="PRU00423"/>
    </source>
</evidence>
<dbReference type="Pfam" id="PF02302">
    <property type="entry name" value="PTS_IIB"/>
    <property type="match status" value="1"/>
</dbReference>
<reference evidence="10 11" key="1">
    <citation type="journal article" date="2015" name="Genome Announc.">
        <title>Expanding the biotechnology potential of lactobacilli through comparative genomics of 213 strains and associated genera.</title>
        <authorList>
            <person name="Sun Z."/>
            <person name="Harris H.M."/>
            <person name="McCann A."/>
            <person name="Guo C."/>
            <person name="Argimon S."/>
            <person name="Zhang W."/>
            <person name="Yang X."/>
            <person name="Jeffery I.B."/>
            <person name="Cooney J.C."/>
            <person name="Kagawa T.F."/>
            <person name="Liu W."/>
            <person name="Song Y."/>
            <person name="Salvetti E."/>
            <person name="Wrobel A."/>
            <person name="Rasinkangas P."/>
            <person name="Parkhill J."/>
            <person name="Rea M.C."/>
            <person name="O'Sullivan O."/>
            <person name="Ritari J."/>
            <person name="Douillard F.P."/>
            <person name="Paul Ross R."/>
            <person name="Yang R."/>
            <person name="Briner A.E."/>
            <person name="Felis G.E."/>
            <person name="de Vos W.M."/>
            <person name="Barrangou R."/>
            <person name="Klaenhammer T.R."/>
            <person name="Caufield P.W."/>
            <person name="Cui Y."/>
            <person name="Zhang H."/>
            <person name="O'Toole P.W."/>
        </authorList>
    </citation>
    <scope>NUCLEOTIDE SEQUENCE [LARGE SCALE GENOMIC DNA]</scope>
    <source>
        <strain evidence="10 11">DSM 17757</strain>
    </source>
</reference>
<dbReference type="InterPro" id="IPR036095">
    <property type="entry name" value="PTS_EIIB-like_sf"/>
</dbReference>
<dbReference type="InterPro" id="IPR051819">
    <property type="entry name" value="PTS_sugar-specific_EIIB"/>
</dbReference>
<evidence type="ECO:0000259" key="9">
    <source>
        <dbReference type="PROSITE" id="PS51100"/>
    </source>
</evidence>
<keyword evidence="3" id="KW-0762">Sugar transport</keyword>
<feature type="modified residue" description="Phosphocysteine; by EIIA" evidence="7">
    <location>
        <position position="10"/>
    </location>
</feature>
<evidence type="ECO:0000256" key="4">
    <source>
        <dbReference type="ARBA" id="ARBA00022679"/>
    </source>
</evidence>
<keyword evidence="8" id="KW-0732">Signal</keyword>
<dbReference type="InterPro" id="IPR003501">
    <property type="entry name" value="PTS_EIIB_2/3"/>
</dbReference>
<evidence type="ECO:0000256" key="5">
    <source>
        <dbReference type="ARBA" id="ARBA00022683"/>
    </source>
</evidence>
<dbReference type="PROSITE" id="PS51100">
    <property type="entry name" value="PTS_EIIB_TYPE_3"/>
    <property type="match status" value="1"/>
</dbReference>
<dbReference type="Gene3D" id="3.40.50.2300">
    <property type="match status" value="1"/>
</dbReference>
<evidence type="ECO:0000313" key="11">
    <source>
        <dbReference type="Proteomes" id="UP000051568"/>
    </source>
</evidence>
<evidence type="ECO:0000256" key="3">
    <source>
        <dbReference type="ARBA" id="ARBA00022597"/>
    </source>
</evidence>
<dbReference type="SUPFAM" id="SSF52794">
    <property type="entry name" value="PTS system IIB component-like"/>
    <property type="match status" value="1"/>
</dbReference>
<keyword evidence="6" id="KW-0418">Kinase</keyword>
<dbReference type="STRING" id="319652.IV80_GL001531"/>
<keyword evidence="11" id="KW-1185">Reference proteome</keyword>
<evidence type="ECO:0000313" key="10">
    <source>
        <dbReference type="EMBL" id="KRN66281.1"/>
    </source>
</evidence>
<proteinExistence type="predicted"/>
<dbReference type="InterPro" id="IPR013012">
    <property type="entry name" value="PTS_EIIB_3"/>
</dbReference>
<evidence type="ECO:0000256" key="2">
    <source>
        <dbReference type="ARBA" id="ARBA00022553"/>
    </source>
</evidence>
<evidence type="ECO:0000256" key="8">
    <source>
        <dbReference type="SAM" id="SignalP"/>
    </source>
</evidence>
<feature type="domain" description="PTS EIIB type-3" evidence="9">
    <location>
        <begin position="3"/>
        <end position="104"/>
    </location>
</feature>
<keyword evidence="4" id="KW-0808">Transferase</keyword>
<dbReference type="RefSeq" id="WP_057751066.1">
    <property type="nucleotide sequence ID" value="NZ_BJVH01000005.1"/>
</dbReference>
<dbReference type="OrthoDB" id="9808134at2"/>
<dbReference type="PANTHER" id="PTHR34581">
    <property type="entry name" value="PTS SYSTEM N,N'-DIACETYLCHITOBIOSE-SPECIFIC EIIB COMPONENT"/>
    <property type="match status" value="1"/>
</dbReference>
<keyword evidence="2" id="KW-0597">Phosphoprotein</keyword>
<comment type="caution">
    <text evidence="10">The sequence shown here is derived from an EMBL/GenBank/DDBJ whole genome shotgun (WGS) entry which is preliminary data.</text>
</comment>
<feature type="signal peptide" evidence="8">
    <location>
        <begin position="1"/>
        <end position="19"/>
    </location>
</feature>
<sequence>MAQLKIALFCSGGMSSSLAGANMQKVFDKEGKDVQVDAYDLGMVDEVGDEVDVIMLAPQISWDYDAVKKSFPDKKVIKLTMQEFGSMSGQVLIDRLTKEGIEYE</sequence>
<dbReference type="Proteomes" id="UP000051568">
    <property type="component" value="Unassembled WGS sequence"/>
</dbReference>
<accession>A0A0R2IMF1</accession>
<dbReference type="EMBL" id="JQBR01000005">
    <property type="protein sequence ID" value="KRN66281.1"/>
    <property type="molecule type" value="Genomic_DNA"/>
</dbReference>
<organism evidence="10 11">
    <name type="scientific">Pediococcus cellicola</name>
    <dbReference type="NCBI Taxonomy" id="319652"/>
    <lineage>
        <taxon>Bacteria</taxon>
        <taxon>Bacillati</taxon>
        <taxon>Bacillota</taxon>
        <taxon>Bacilli</taxon>
        <taxon>Lactobacillales</taxon>
        <taxon>Lactobacillaceae</taxon>
        <taxon>Pediococcus</taxon>
    </lineage>
</organism>
<dbReference type="PATRIC" id="fig|319652.3.peg.1551"/>
<dbReference type="GO" id="GO:0016301">
    <property type="term" value="F:kinase activity"/>
    <property type="evidence" value="ECO:0007669"/>
    <property type="project" value="UniProtKB-KW"/>
</dbReference>
<dbReference type="GO" id="GO:0009401">
    <property type="term" value="P:phosphoenolpyruvate-dependent sugar phosphotransferase system"/>
    <property type="evidence" value="ECO:0007669"/>
    <property type="project" value="UniProtKB-KW"/>
</dbReference>
<keyword evidence="5" id="KW-0598">Phosphotransferase system</keyword>
<dbReference type="AlphaFoldDB" id="A0A0R2IMF1"/>
<evidence type="ECO:0000256" key="1">
    <source>
        <dbReference type="ARBA" id="ARBA00022448"/>
    </source>
</evidence>
<dbReference type="PANTHER" id="PTHR34581:SF2">
    <property type="entry name" value="PTS SYSTEM N,N'-DIACETYLCHITOBIOSE-SPECIFIC EIIB COMPONENT"/>
    <property type="match status" value="1"/>
</dbReference>
<gene>
    <name evidence="10" type="ORF">IV80_GL001531</name>
</gene>
<evidence type="ECO:0000256" key="6">
    <source>
        <dbReference type="ARBA" id="ARBA00022777"/>
    </source>
</evidence>
<protein>
    <recommendedName>
        <fullName evidence="9">PTS EIIB type-3 domain-containing protein</fullName>
    </recommendedName>
</protein>
<keyword evidence="1" id="KW-0813">Transport</keyword>
<dbReference type="GO" id="GO:0008982">
    <property type="term" value="F:protein-N(PI)-phosphohistidine-sugar phosphotransferase activity"/>
    <property type="evidence" value="ECO:0007669"/>
    <property type="project" value="InterPro"/>
</dbReference>